<accession>A0A653BX18</accession>
<dbReference type="PANTHER" id="PTHR31025">
    <property type="entry name" value="SI:CH211-196P9.1-RELATED"/>
    <property type="match status" value="1"/>
</dbReference>
<dbReference type="OrthoDB" id="8806090at2759"/>
<proteinExistence type="predicted"/>
<evidence type="ECO:0000313" key="2">
    <source>
        <dbReference type="Proteomes" id="UP000410492"/>
    </source>
</evidence>
<organism evidence="1 2">
    <name type="scientific">Callosobruchus maculatus</name>
    <name type="common">Southern cowpea weevil</name>
    <name type="synonym">Pulse bruchid</name>
    <dbReference type="NCBI Taxonomy" id="64391"/>
    <lineage>
        <taxon>Eukaryota</taxon>
        <taxon>Metazoa</taxon>
        <taxon>Ecdysozoa</taxon>
        <taxon>Arthropoda</taxon>
        <taxon>Hexapoda</taxon>
        <taxon>Insecta</taxon>
        <taxon>Pterygota</taxon>
        <taxon>Neoptera</taxon>
        <taxon>Endopterygota</taxon>
        <taxon>Coleoptera</taxon>
        <taxon>Polyphaga</taxon>
        <taxon>Cucujiformia</taxon>
        <taxon>Chrysomeloidea</taxon>
        <taxon>Chrysomelidae</taxon>
        <taxon>Bruchinae</taxon>
        <taxon>Bruchini</taxon>
        <taxon>Callosobruchus</taxon>
    </lineage>
</organism>
<gene>
    <name evidence="1" type="ORF">CALMAC_LOCUS4407</name>
</gene>
<dbReference type="PANTHER" id="PTHR31025:SF22">
    <property type="entry name" value="IP13529P"/>
    <property type="match status" value="1"/>
</dbReference>
<dbReference type="Proteomes" id="UP000410492">
    <property type="component" value="Unassembled WGS sequence"/>
</dbReference>
<name>A0A653BX18_CALMS</name>
<dbReference type="Gene3D" id="3.10.20.10">
    <property type="match status" value="1"/>
</dbReference>
<dbReference type="AlphaFoldDB" id="A0A653BX18"/>
<dbReference type="EMBL" id="CAACVG010006357">
    <property type="protein sequence ID" value="VEN40129.1"/>
    <property type="molecule type" value="Genomic_DNA"/>
</dbReference>
<sequence>METTSNKIFFTVWSQQRDKKALVIVSAEDPDPYQTLVLKASAKLQVDGTCVVLESNGTPVDEEVLFFVSKEILILLEKNQIWKPDVSSSTTTVTLSETNDSIDKLLTPLQGPCSSTVITHMVETNQSENNQASVNIVQGVEITYKVDCNRENFWWDFEVPFNMLSQHALEELATGIKTRNTLYSLIHLTVDKMRDSSKVIPTKAFKIVAKKIMDRYPDTFKDTDEDGVVLGDGTHSLFCKLQDRNNYLNRPHKAKRSNENPTTSKKRCVSARAGCSNWAPDVIAQTNEEVLENVRTMPDTDLNYERVLNETFPDIRMYLNAEVPPTISKIKEDWPILFSKKSIAWHFNKLTNSDINLLDQMRDKGQKIIDFIEKKKNLKYSDDEQEEPELKLIRIISLYFKERIEDFLHSAEKLPNDDEREELPVYPFIMKLDSTEENAEPRFYLYVEKNLIHLDGYETFIEAFKIAMAIFFILNLRYVRTLETTLELVQRYFLKIHPDAGSKTKKATASKRKVLNLLSNLKQ</sequence>
<dbReference type="SUPFAM" id="SSF54277">
    <property type="entry name" value="CAD &amp; PB1 domains"/>
    <property type="match status" value="1"/>
</dbReference>
<protein>
    <recommendedName>
        <fullName evidence="3">CIDE-N domain-containing protein</fullName>
    </recommendedName>
</protein>
<keyword evidence="2" id="KW-1185">Reference proteome</keyword>
<evidence type="ECO:0008006" key="3">
    <source>
        <dbReference type="Google" id="ProtNLM"/>
    </source>
</evidence>
<evidence type="ECO:0000313" key="1">
    <source>
        <dbReference type="EMBL" id="VEN40129.1"/>
    </source>
</evidence>
<reference evidence="1 2" key="1">
    <citation type="submission" date="2019-01" db="EMBL/GenBank/DDBJ databases">
        <authorList>
            <person name="Sayadi A."/>
        </authorList>
    </citation>
    <scope>NUCLEOTIDE SEQUENCE [LARGE SCALE GENOMIC DNA]</scope>
</reference>